<dbReference type="RefSeq" id="XP_028527437.1">
    <property type="nucleotide sequence ID" value="XM_028670712.1"/>
</dbReference>
<gene>
    <name evidence="2" type="ORF">PGAL8A_00201900</name>
</gene>
<dbReference type="EMBL" id="CVMV01000032">
    <property type="protein sequence ID" value="CRG94622.1"/>
    <property type="molecule type" value="Genomic_DNA"/>
</dbReference>
<organism evidence="2 3">
    <name type="scientific">Plasmodium gallinaceum</name>
    <dbReference type="NCBI Taxonomy" id="5849"/>
    <lineage>
        <taxon>Eukaryota</taxon>
        <taxon>Sar</taxon>
        <taxon>Alveolata</taxon>
        <taxon>Apicomplexa</taxon>
        <taxon>Aconoidasida</taxon>
        <taxon>Haemosporida</taxon>
        <taxon>Plasmodiidae</taxon>
        <taxon>Plasmodium</taxon>
        <taxon>Plasmodium (Haemamoeba)</taxon>
    </lineage>
</organism>
<feature type="compositionally biased region" description="Basic and acidic residues" evidence="1">
    <location>
        <begin position="261"/>
        <end position="307"/>
    </location>
</feature>
<evidence type="ECO:0000313" key="2">
    <source>
        <dbReference type="EMBL" id="CRG94622.1"/>
    </source>
</evidence>
<name>A0A1J1GTJ4_PLAGA</name>
<evidence type="ECO:0000313" key="3">
    <source>
        <dbReference type="Proteomes" id="UP000220797"/>
    </source>
</evidence>
<dbReference type="VEuPathDB" id="PlasmoDB:PGAL8A_00201900"/>
<sequence length="2693" mass="324009">MHIQKHFSLTPTQDKNLENLVNELAESKKNIREIQKYGAKLKTNDKPIYKDFTHLREKCDIQTVSHNFLKKKDKESNFKENPNEVNKNTSIFINKKLRENKNLDNKHRNDNIFFMNKEDNQDNLLSYNSKLFQRIFKNITEEKIKNKNKKIKNKNLNNVKKNHLSESVIELKKVLDDNKQIISNLKFKNKNYNSQSIHSISFSSENESSENFNNHKNKNLNVMHPNFKNSNEIKEEIEEQEETDEKKEKNEEEEEEEERKEEEYKEEKKDEKKEKNDKEERKEEEYKEEIKDEMKEKNDKEEKHEVEKKYRKENILGNLNNNVNEYLNINSKKHFMNCEQNSNYNSYIKNNDDDKEKKYKIENISYKKFKEKKIHNKKKKIVKKNTYETNNNTLNNENDINCNYNNINNNKCFCIDNYKIGCGNFYMSNKERMRKFKNERKNKEYSYQHFCKIYSYASKKNKNNKFSSLKGRKLYFKMFDNYIDNLKNNNDFIFKNKCNSPNQILLNKDIFDKKRKEKYYSKKVSYIKNPLKEKLLCKLSESPFNKFQTLVLKKKKKKINIHFSTLKKYKKKNIEKHINIFKKYLYRNMENIRSRISEEGFNNTRENLNNYQSYLCIKCSRNNSKNFDPEKNSKDKIKYNDNVLKECRIHNNVNINYINNNNNNNNNIMKEDLHKTNKCKFTTVNSHLKEIIKNNLKEKLNEDKFVEHMISNGEMESAYYGNDKKLTVKRDKKDKLYKGIKSDINCSLRNSSEEKLSHNLSNDNMINLNNSKSYVMNSNKSDLLNHKIYNYVNKSNFINRKSSIEKCENIKKNTIPLDNFNLNNYEEIRKNIIDDLSSIYSSFETNEKRNEMFNRKKYKKNTKYIHKDKNKLKHNDQEDILLKNDSNNKYKSKKKILMEILSFYKRYKNKLKILLLEEYHYLKCLRININNNIYKFEKYKNDIYVNEEFKKDKNYFKKFLNPLNNYILKDSKMYNSCEENNYPYVNNGENGFKKKKENLIKIYANKIDTMSIYIKAKRRIKEIEKCLEKIKKSSLYKKSNIFKTNNNLKKNSIENYNKIDEKNMYEKNILDLRYNNINYIKNNSEVNKKKEKTNNFINIRNKKKFKNVLNKEEKKIFTKNEWKKVKKNNNFKHSYLYDVPLGNIYKYYFRIKPFKYILFYRKNLKRNNSFNSNSLINNIIKNYAISFFNNKKKIFINCYENSNDYKKILLPFKNKKYYFNLINIKKNYFSRQLKNISKFINKSNENVYKLEKKSSSNSLNFFNQTNKEYNNFYNSNNVKNCSYGVLKNNINYCINENLNINDDNNTSIHEEKPSIIVENNNNNEKCFINKENDNYTTEVKSTSNKYSFINNSTRDNNKINLYSNLNNKLNIKNNVKEEKMKYIKNKIINDKMNNCYLNSKKNKENKKKCIGYNIYDDINAKTKNDNVNKIIYHLDNFNLLNKSSICEKFYDESFKEKNIISIHNSINPFDAKNNFKLEDTNNCEKNNISVNYEPVSNNNIFNSYKKNTFISSNNDDFIINSINCDESNNFFKFYNKNIKEKEKIGSLNLQELDNQIIHNTNKYKKDNIEGEESHFNSYENKYDKTENKNESKNFCILNNSYNENMNIPYYKKETLKKNNKKEMNINSPKCEEQIKEKKRDDENKKKLLKISTEKIEQKKNISKSYIKEVEVEKNTNEFKELVKEQYMKNKGGIIYDINNDKNRMFDKIFINNSNKNCTINKMVDNINDKEIQEEVDKNFLINNDIDINNINLKKYLEKNNILNYKKGNDNYDLNGIYNNNYIDSTFLRKNLIDYSENTCFPLTPVNDQYKETIYKNMGSEKNKKRNIAKEQINDSYKINSHDDKKNKEKVLLENERIYYNINSSPVNNENNRLESFETINFDNYRKNFNELNFLNFSKNENYDCYFNMNASDNLINKAYPNTYSILKGKDKNNFFLKKNDMTFSELNSSTNSLNEKNENYLISQKNNRYNLKKLKSDNNENINIKLSNFCNIYDKKNCNFSENESYKKSLNYNDEFSEKNCKYDEDEMIQQSYKGNLSYRSYKNLNNNYYDTENFLHNFDYMYEMPNTHENDTLNNLSNSIINIEKLDKIIEKLHKLKIHILNDNNYIQCMYCDKYLFKLENYSGEDLLTFSKNLNIRKEKYACTICKHKVKMSNKYKDNVALNNDNIEKKNEKKHTNDEIKKLNTSDKIKYSENNFHLDNYSYFTNKLLNRDKLNYDYIKNKIFNQNMQNNKKEHNFFEYNDLFIKDNSCNNIDNISDCHSEEKEFLFSNHSLFENEMIKSFDDFTTSPSIRSIGNKYSINNYTPHKNFIFNNKVTYKSFENKKKSDTINYHYPYSNDCVFNNKNYDHYIKKLDHLNLNNRIDFKDKSFSNDNFTFSNNSKCNLKKINKNFSLNFNILNRKKTENDLLKCNDNDDIHYNSNCINNTNNSDYYNETNSSRNDSDKQNYKNFSKKYNINIGIINKKISNNDTLIDEIEKNKIKENNQINITNKKVLEHEQISNVLIKNNSFNIYDNQLDKKCEVNEKTIKKKKEIKNEMEDKKKVELEEETKIIHEEIKRGNEKKINIKNNFLKKSYNSFDYFKDKKCSSDYEKREKKYLLSQNNINPSENKEKPNLNIKNDLLKKILDRNNSINKETNNFLNKKNTFFNSFLINKDINVSDNLIETNNCFNTSYLNNLISQREKNSIYIDYKN</sequence>
<dbReference type="Proteomes" id="UP000220797">
    <property type="component" value="Unassembled WGS sequence"/>
</dbReference>
<protein>
    <submittedName>
        <fullName evidence="2">Uncharacterized protein</fullName>
    </submittedName>
</protein>
<dbReference type="OrthoDB" id="382071at2759"/>
<keyword evidence="3" id="KW-1185">Reference proteome</keyword>
<proteinExistence type="predicted"/>
<dbReference type="GeneID" id="39730545"/>
<accession>A0A1J1GTJ4</accession>
<evidence type="ECO:0000256" key="1">
    <source>
        <dbReference type="SAM" id="MobiDB-lite"/>
    </source>
</evidence>
<feature type="region of interest" description="Disordered" evidence="1">
    <location>
        <begin position="206"/>
        <end position="307"/>
    </location>
</feature>
<comment type="caution">
    <text evidence="2">The sequence shown here is derived from an EMBL/GenBank/DDBJ whole genome shotgun (WGS) entry which is preliminary data.</text>
</comment>
<feature type="compositionally biased region" description="Acidic residues" evidence="1">
    <location>
        <begin position="251"/>
        <end position="260"/>
    </location>
</feature>
<reference evidence="2" key="1">
    <citation type="submission" date="2015-04" db="EMBL/GenBank/DDBJ databases">
        <authorList>
            <consortium name="Pathogen Informatics"/>
        </authorList>
    </citation>
    <scope>NUCLEOTIDE SEQUENCE [LARGE SCALE GENOMIC DNA]</scope>
    <source>
        <strain evidence="2">8A</strain>
    </source>
</reference>
<dbReference type="OMA" id="CDKYLFK"/>